<dbReference type="RefSeq" id="WP_164450451.1">
    <property type="nucleotide sequence ID" value="NZ_JAAIJQ010000001.1"/>
</dbReference>
<dbReference type="Gene3D" id="1.10.1660.10">
    <property type="match status" value="1"/>
</dbReference>
<evidence type="ECO:0000259" key="1">
    <source>
        <dbReference type="Pfam" id="PF12728"/>
    </source>
</evidence>
<accession>A0A6M0JU05</accession>
<dbReference type="EMBL" id="JAAIJQ010000001">
    <property type="protein sequence ID" value="NEV60411.1"/>
    <property type="molecule type" value="Genomic_DNA"/>
</dbReference>
<name>A0A6M0JU05_9GAMM</name>
<evidence type="ECO:0000313" key="3">
    <source>
        <dbReference type="Proteomes" id="UP000483379"/>
    </source>
</evidence>
<dbReference type="InterPro" id="IPR009061">
    <property type="entry name" value="DNA-bd_dom_put_sf"/>
</dbReference>
<dbReference type="InterPro" id="IPR041657">
    <property type="entry name" value="HTH_17"/>
</dbReference>
<protein>
    <submittedName>
        <fullName evidence="2">Helix-turn-helix domain-containing protein</fullName>
    </submittedName>
</protein>
<comment type="caution">
    <text evidence="2">The sequence shown here is derived from an EMBL/GenBank/DDBJ whole genome shotgun (WGS) entry which is preliminary data.</text>
</comment>
<gene>
    <name evidence="2" type="ORF">G3446_00630</name>
</gene>
<proteinExistence type="predicted"/>
<reference evidence="2 3" key="1">
    <citation type="submission" date="2020-02" db="EMBL/GenBank/DDBJ databases">
        <title>Genome sequences of Thiorhodococcus mannitoliphagus and Thiorhodococcus minor, purple sulfur photosynthetic bacteria in the gammaproteobacterial family, Chromatiaceae.</title>
        <authorList>
            <person name="Aviles F.A."/>
            <person name="Meyer T.E."/>
            <person name="Kyndt J.A."/>
        </authorList>
    </citation>
    <scope>NUCLEOTIDE SEQUENCE [LARGE SCALE GENOMIC DNA]</scope>
    <source>
        <strain evidence="2 3">DSM 11518</strain>
    </source>
</reference>
<evidence type="ECO:0000313" key="2">
    <source>
        <dbReference type="EMBL" id="NEV60411.1"/>
    </source>
</evidence>
<sequence length="81" mass="9484">MPLTIKGLTYYTAADVAERVEVSRQTLWRWRQDGKIPLGHKYRNRHVVFTPAELKQIELFADRIEPIAPSDRLQSDLFQDS</sequence>
<dbReference type="Proteomes" id="UP000483379">
    <property type="component" value="Unassembled WGS sequence"/>
</dbReference>
<dbReference type="SUPFAM" id="SSF46955">
    <property type="entry name" value="Putative DNA-binding domain"/>
    <property type="match status" value="1"/>
</dbReference>
<dbReference type="AlphaFoldDB" id="A0A6M0JU05"/>
<organism evidence="2 3">
    <name type="scientific">Thiorhodococcus minor</name>
    <dbReference type="NCBI Taxonomy" id="57489"/>
    <lineage>
        <taxon>Bacteria</taxon>
        <taxon>Pseudomonadati</taxon>
        <taxon>Pseudomonadota</taxon>
        <taxon>Gammaproteobacteria</taxon>
        <taxon>Chromatiales</taxon>
        <taxon>Chromatiaceae</taxon>
        <taxon>Thiorhodococcus</taxon>
    </lineage>
</organism>
<feature type="domain" description="Helix-turn-helix" evidence="1">
    <location>
        <begin position="10"/>
        <end position="55"/>
    </location>
</feature>
<keyword evidence="3" id="KW-1185">Reference proteome</keyword>
<dbReference type="Pfam" id="PF12728">
    <property type="entry name" value="HTH_17"/>
    <property type="match status" value="1"/>
</dbReference>